<sequence>MSASLEERVAVLEAEILRIKDKVETTTTAKPWWEKTVGTFANCSDYDKAMQLGRKYRKSLRKFSVKS</sequence>
<protein>
    <submittedName>
        <fullName evidence="1">Uncharacterized protein</fullName>
    </submittedName>
</protein>
<dbReference type="EMBL" id="JAZBJZ010000002">
    <property type="protein sequence ID" value="MEE3715238.1"/>
    <property type="molecule type" value="Genomic_DNA"/>
</dbReference>
<evidence type="ECO:0000313" key="2">
    <source>
        <dbReference type="Proteomes" id="UP001333818"/>
    </source>
</evidence>
<proteinExistence type="predicted"/>
<name>A0AAW9PWF6_9CYAN</name>
<organism evidence="1 2">
    <name type="scientific">Tumidithrix elongata BACA0141</name>
    <dbReference type="NCBI Taxonomy" id="2716417"/>
    <lineage>
        <taxon>Bacteria</taxon>
        <taxon>Bacillati</taxon>
        <taxon>Cyanobacteriota</taxon>
        <taxon>Cyanophyceae</taxon>
        <taxon>Pseudanabaenales</taxon>
        <taxon>Pseudanabaenaceae</taxon>
        <taxon>Tumidithrix</taxon>
        <taxon>Tumidithrix elongata</taxon>
    </lineage>
</organism>
<comment type="caution">
    <text evidence="1">The sequence shown here is derived from an EMBL/GenBank/DDBJ whole genome shotgun (WGS) entry which is preliminary data.</text>
</comment>
<gene>
    <name evidence="1" type="ORF">V2H45_00605</name>
</gene>
<reference evidence="1" key="1">
    <citation type="submission" date="2024-01" db="EMBL/GenBank/DDBJ databases">
        <title>Bank of Algae and Cyanobacteria of the Azores (BACA) strain genomes.</title>
        <authorList>
            <person name="Luz R."/>
            <person name="Cordeiro R."/>
            <person name="Fonseca A."/>
            <person name="Goncalves V."/>
        </authorList>
    </citation>
    <scope>NUCLEOTIDE SEQUENCE</scope>
    <source>
        <strain evidence="1">BACA0141</strain>
    </source>
</reference>
<accession>A0AAW9PWF6</accession>
<dbReference type="Proteomes" id="UP001333818">
    <property type="component" value="Unassembled WGS sequence"/>
</dbReference>
<evidence type="ECO:0000313" key="1">
    <source>
        <dbReference type="EMBL" id="MEE3715238.1"/>
    </source>
</evidence>
<dbReference type="AlphaFoldDB" id="A0AAW9PWF6"/>
<dbReference type="RefSeq" id="WP_330481661.1">
    <property type="nucleotide sequence ID" value="NZ_JAZBJZ010000002.1"/>
</dbReference>
<keyword evidence="2" id="KW-1185">Reference proteome</keyword>